<gene>
    <name evidence="1" type="ORF">HPB49_006166</name>
</gene>
<organism evidence="1 2">
    <name type="scientific">Dermacentor silvarum</name>
    <name type="common">Tick</name>
    <dbReference type="NCBI Taxonomy" id="543639"/>
    <lineage>
        <taxon>Eukaryota</taxon>
        <taxon>Metazoa</taxon>
        <taxon>Ecdysozoa</taxon>
        <taxon>Arthropoda</taxon>
        <taxon>Chelicerata</taxon>
        <taxon>Arachnida</taxon>
        <taxon>Acari</taxon>
        <taxon>Parasitiformes</taxon>
        <taxon>Ixodida</taxon>
        <taxon>Ixodoidea</taxon>
        <taxon>Ixodidae</taxon>
        <taxon>Rhipicephalinae</taxon>
        <taxon>Dermacentor</taxon>
    </lineage>
</organism>
<dbReference type="EMBL" id="CM023475">
    <property type="protein sequence ID" value="KAH7945075.1"/>
    <property type="molecule type" value="Genomic_DNA"/>
</dbReference>
<dbReference type="Proteomes" id="UP000821865">
    <property type="component" value="Chromosome 6"/>
</dbReference>
<sequence length="187" mass="20757">MAQMMGRSNKSIIQAYRDEGRISDAPHKRHPRATTAAQDMDILDAAQASPFSTTKEIGACAGVPACKRATFTTHWDQKQRVWHPVNARYDPLCVQEVASSGRTGVNVWGAMSRDGLGVLHRIEGPLTSARYCDILDYVMIPYALDGPFLDGDFLLRQDLSPVHTTKVVEELLNMRGVQCLRWVSGVE</sequence>
<protein>
    <submittedName>
        <fullName evidence="1">Uncharacterized protein</fullName>
    </submittedName>
</protein>
<evidence type="ECO:0000313" key="1">
    <source>
        <dbReference type="EMBL" id="KAH7945075.1"/>
    </source>
</evidence>
<proteinExistence type="predicted"/>
<reference evidence="1" key="1">
    <citation type="submission" date="2020-05" db="EMBL/GenBank/DDBJ databases">
        <title>Large-scale comparative analyses of tick genomes elucidate their genetic diversity and vector capacities.</title>
        <authorList>
            <person name="Jia N."/>
            <person name="Wang J."/>
            <person name="Shi W."/>
            <person name="Du L."/>
            <person name="Sun Y."/>
            <person name="Zhan W."/>
            <person name="Jiang J."/>
            <person name="Wang Q."/>
            <person name="Zhang B."/>
            <person name="Ji P."/>
            <person name="Sakyi L.B."/>
            <person name="Cui X."/>
            <person name="Yuan T."/>
            <person name="Jiang B."/>
            <person name="Yang W."/>
            <person name="Lam T.T.-Y."/>
            <person name="Chang Q."/>
            <person name="Ding S."/>
            <person name="Wang X."/>
            <person name="Zhu J."/>
            <person name="Ruan X."/>
            <person name="Zhao L."/>
            <person name="Wei J."/>
            <person name="Que T."/>
            <person name="Du C."/>
            <person name="Cheng J."/>
            <person name="Dai P."/>
            <person name="Han X."/>
            <person name="Huang E."/>
            <person name="Gao Y."/>
            <person name="Liu J."/>
            <person name="Shao H."/>
            <person name="Ye R."/>
            <person name="Li L."/>
            <person name="Wei W."/>
            <person name="Wang X."/>
            <person name="Wang C."/>
            <person name="Yang T."/>
            <person name="Huo Q."/>
            <person name="Li W."/>
            <person name="Guo W."/>
            <person name="Chen H."/>
            <person name="Zhou L."/>
            <person name="Ni X."/>
            <person name="Tian J."/>
            <person name="Zhou Y."/>
            <person name="Sheng Y."/>
            <person name="Liu T."/>
            <person name="Pan Y."/>
            <person name="Xia L."/>
            <person name="Li J."/>
            <person name="Zhao F."/>
            <person name="Cao W."/>
        </authorList>
    </citation>
    <scope>NUCLEOTIDE SEQUENCE</scope>
    <source>
        <strain evidence="1">Dsil-2018</strain>
    </source>
</reference>
<evidence type="ECO:0000313" key="2">
    <source>
        <dbReference type="Proteomes" id="UP000821865"/>
    </source>
</evidence>
<comment type="caution">
    <text evidence="1">The sequence shown here is derived from an EMBL/GenBank/DDBJ whole genome shotgun (WGS) entry which is preliminary data.</text>
</comment>
<keyword evidence="2" id="KW-1185">Reference proteome</keyword>
<name>A0ACB8CJR0_DERSI</name>
<accession>A0ACB8CJR0</accession>